<accession>A0A4Y9YEV6</accession>
<protein>
    <recommendedName>
        <fullName evidence="1">HNH nuclease domain-containing protein</fullName>
    </recommendedName>
</protein>
<sequence length="261" mass="29364">MSTSTPLPTNPFPKSPYHLAYQRCLDLETAAPNLNYPQDSLSPLVSSRLLGHLLRLAPPGNGQGQVARDIEHAEGDGGMMRLAQFYANTFIRAFKRYSSNPAPSEHPSRPSFPDAREFYALRRDGYRCSITGKYDVRYLYGLDQIQKNLLHPSLESAGFVHTNAAHIIPEATNTNISGRNEGGEKRQQAGGVWTVFSMFGHPEMPLELEGKKIHRLENIITMSLDCHEFFDDLRLWFKPVQACFLIFFPTTLAVIIINPCL</sequence>
<gene>
    <name evidence="2" type="ORF">EVG20_g7319</name>
</gene>
<proteinExistence type="predicted"/>
<dbReference type="InterPro" id="IPR003615">
    <property type="entry name" value="HNH_nuc"/>
</dbReference>
<feature type="domain" description="HNH nuclease" evidence="1">
    <location>
        <begin position="152"/>
        <end position="237"/>
    </location>
</feature>
<name>A0A4Y9YEV6_9AGAM</name>
<dbReference type="EMBL" id="SEOQ01000547">
    <property type="protein sequence ID" value="TFY60732.1"/>
    <property type="molecule type" value="Genomic_DNA"/>
</dbReference>
<evidence type="ECO:0000259" key="1">
    <source>
        <dbReference type="Pfam" id="PF13391"/>
    </source>
</evidence>
<organism evidence="2 3">
    <name type="scientific">Dentipellis fragilis</name>
    <dbReference type="NCBI Taxonomy" id="205917"/>
    <lineage>
        <taxon>Eukaryota</taxon>
        <taxon>Fungi</taxon>
        <taxon>Dikarya</taxon>
        <taxon>Basidiomycota</taxon>
        <taxon>Agaricomycotina</taxon>
        <taxon>Agaricomycetes</taxon>
        <taxon>Russulales</taxon>
        <taxon>Hericiaceae</taxon>
        <taxon>Dentipellis</taxon>
    </lineage>
</organism>
<comment type="caution">
    <text evidence="2">The sequence shown here is derived from an EMBL/GenBank/DDBJ whole genome shotgun (WGS) entry which is preliminary data.</text>
</comment>
<evidence type="ECO:0000313" key="2">
    <source>
        <dbReference type="EMBL" id="TFY60732.1"/>
    </source>
</evidence>
<dbReference type="AlphaFoldDB" id="A0A4Y9YEV6"/>
<keyword evidence="3" id="KW-1185">Reference proteome</keyword>
<dbReference type="STRING" id="205917.A0A4Y9YEV6"/>
<evidence type="ECO:0000313" key="3">
    <source>
        <dbReference type="Proteomes" id="UP000298327"/>
    </source>
</evidence>
<dbReference type="OrthoDB" id="2104739at2759"/>
<dbReference type="Pfam" id="PF13391">
    <property type="entry name" value="HNH_2"/>
    <property type="match status" value="1"/>
</dbReference>
<reference evidence="2 3" key="1">
    <citation type="submission" date="2019-02" db="EMBL/GenBank/DDBJ databases">
        <title>Genome sequencing of the rare red list fungi Dentipellis fragilis.</title>
        <authorList>
            <person name="Buettner E."/>
            <person name="Kellner H."/>
        </authorList>
    </citation>
    <scope>NUCLEOTIDE SEQUENCE [LARGE SCALE GENOMIC DNA]</scope>
    <source>
        <strain evidence="2 3">DSM 105465</strain>
    </source>
</reference>
<dbReference type="Proteomes" id="UP000298327">
    <property type="component" value="Unassembled WGS sequence"/>
</dbReference>